<name>A0A517PP48_9PLAN</name>
<protein>
    <submittedName>
        <fullName evidence="2">Uncharacterized protein</fullName>
    </submittedName>
</protein>
<keyword evidence="1" id="KW-0732">Signal</keyword>
<organism evidence="2 3">
    <name type="scientific">Gimesia chilikensis</name>
    <dbReference type="NCBI Taxonomy" id="2605989"/>
    <lineage>
        <taxon>Bacteria</taxon>
        <taxon>Pseudomonadati</taxon>
        <taxon>Planctomycetota</taxon>
        <taxon>Planctomycetia</taxon>
        <taxon>Planctomycetales</taxon>
        <taxon>Planctomycetaceae</taxon>
        <taxon>Gimesia</taxon>
    </lineage>
</organism>
<evidence type="ECO:0000313" key="3">
    <source>
        <dbReference type="Proteomes" id="UP000320421"/>
    </source>
</evidence>
<dbReference type="AlphaFoldDB" id="A0A517PP48"/>
<sequence precursor="true">MNWLRNFAMIWMVATTVHAPFPVCDGDNLASGQTASLHFEVLNHSFDLDFILLGCDLPDDYDDGPLDVDPEEGSSSVFGSPYTSQGQPLKLCLWNPADAWGTLFCMPPERSIACLARTADRSSCLPFLNFSFGKLSQSGNAHFHC</sequence>
<accession>A0A517PP48</accession>
<dbReference type="Proteomes" id="UP000320421">
    <property type="component" value="Chromosome"/>
</dbReference>
<gene>
    <name evidence="2" type="ORF">HG66A1_29540</name>
</gene>
<reference evidence="2 3" key="1">
    <citation type="submission" date="2019-02" db="EMBL/GenBank/DDBJ databases">
        <title>Deep-cultivation of Planctomycetes and their phenomic and genomic characterization uncovers novel biology.</title>
        <authorList>
            <person name="Wiegand S."/>
            <person name="Jogler M."/>
            <person name="Boedeker C."/>
            <person name="Pinto D."/>
            <person name="Vollmers J."/>
            <person name="Rivas-Marin E."/>
            <person name="Kohn T."/>
            <person name="Peeters S.H."/>
            <person name="Heuer A."/>
            <person name="Rast P."/>
            <person name="Oberbeckmann S."/>
            <person name="Bunk B."/>
            <person name="Jeske O."/>
            <person name="Meyerdierks A."/>
            <person name="Storesund J.E."/>
            <person name="Kallscheuer N."/>
            <person name="Luecker S."/>
            <person name="Lage O.M."/>
            <person name="Pohl T."/>
            <person name="Merkel B.J."/>
            <person name="Hornburger P."/>
            <person name="Mueller R.-W."/>
            <person name="Bruemmer F."/>
            <person name="Labrenz M."/>
            <person name="Spormann A.M."/>
            <person name="Op den Camp H."/>
            <person name="Overmann J."/>
            <person name="Amann R."/>
            <person name="Jetten M.S.M."/>
            <person name="Mascher T."/>
            <person name="Medema M.H."/>
            <person name="Devos D.P."/>
            <person name="Kaster A.-K."/>
            <person name="Ovreas L."/>
            <person name="Rohde M."/>
            <person name="Galperin M.Y."/>
            <person name="Jogler C."/>
        </authorList>
    </citation>
    <scope>NUCLEOTIDE SEQUENCE [LARGE SCALE GENOMIC DNA]</scope>
    <source>
        <strain evidence="2 3">HG66A1</strain>
    </source>
</reference>
<feature type="chain" id="PRO_5022050345" evidence="1">
    <location>
        <begin position="20"/>
        <end position="145"/>
    </location>
</feature>
<proteinExistence type="predicted"/>
<evidence type="ECO:0000256" key="1">
    <source>
        <dbReference type="SAM" id="SignalP"/>
    </source>
</evidence>
<dbReference type="RefSeq" id="WP_145185005.1">
    <property type="nucleotide sequence ID" value="NZ_CP036266.1"/>
</dbReference>
<dbReference type="EMBL" id="CP036266">
    <property type="protein sequence ID" value="QDT21156.1"/>
    <property type="molecule type" value="Genomic_DNA"/>
</dbReference>
<dbReference type="OrthoDB" id="10015211at2"/>
<feature type="signal peptide" evidence="1">
    <location>
        <begin position="1"/>
        <end position="19"/>
    </location>
</feature>
<evidence type="ECO:0000313" key="2">
    <source>
        <dbReference type="EMBL" id="QDT21156.1"/>
    </source>
</evidence>
<keyword evidence="3" id="KW-1185">Reference proteome</keyword>